<reference evidence="8 9" key="1">
    <citation type="submission" date="2008-10" db="EMBL/GenBank/DDBJ databases">
        <authorList>
            <person name="Fulton L."/>
            <person name="Clifton S."/>
            <person name="Fulton B."/>
            <person name="Xu J."/>
            <person name="Minx P."/>
            <person name="Pepin K.H."/>
            <person name="Johnson M."/>
            <person name="Bhonagiri V."/>
            <person name="Nash W.E."/>
            <person name="Mardis E.R."/>
            <person name="Wilson R.K."/>
        </authorList>
    </citation>
    <scope>NUCLEOTIDE SEQUENCE [LARGE SCALE GENOMIC DNA]</scope>
    <source>
        <strain evidence="8 9">DSM 3989</strain>
    </source>
</reference>
<evidence type="ECO:0000256" key="2">
    <source>
        <dbReference type="ARBA" id="ARBA00006542"/>
    </source>
</evidence>
<keyword evidence="8" id="KW-0413">Isomerase</keyword>
<dbReference type="InterPro" id="IPR010551">
    <property type="entry name" value="G6P_isomerase_prok"/>
</dbReference>
<comment type="pathway">
    <text evidence="1">Carbohydrate degradation; glycolysis; D-glyceraldehyde 3-phosphate and glycerone phosphate from D-glucose: step 2/4.</text>
</comment>
<name>B7C8E7_9FIRM</name>
<dbReference type="Gene3D" id="2.60.120.10">
    <property type="entry name" value="Jelly Rolls"/>
    <property type="match status" value="1"/>
</dbReference>
<comment type="catalytic activity">
    <reaction evidence="6">
        <text>alpha-D-glucose 6-phosphate = beta-D-fructose 6-phosphate</text>
        <dbReference type="Rhea" id="RHEA:11816"/>
        <dbReference type="ChEBI" id="CHEBI:57634"/>
        <dbReference type="ChEBI" id="CHEBI:58225"/>
        <dbReference type="EC" id="5.3.1.9"/>
    </reaction>
</comment>
<evidence type="ECO:0000256" key="1">
    <source>
        <dbReference type="ARBA" id="ARBA00004926"/>
    </source>
</evidence>
<protein>
    <recommendedName>
        <fullName evidence="3">glucose-6-phosphate isomerase</fullName>
        <ecNumber evidence="3">5.3.1.9</ecNumber>
    </recommendedName>
</protein>
<dbReference type="UniPathway" id="UPA00109">
    <property type="reaction ID" value="UER00181"/>
</dbReference>
<dbReference type="GO" id="GO:0005737">
    <property type="term" value="C:cytoplasm"/>
    <property type="evidence" value="ECO:0007669"/>
    <property type="project" value="InterPro"/>
</dbReference>
<dbReference type="AlphaFoldDB" id="B7C8E7"/>
<organism evidence="8 9">
    <name type="scientific">Holdemanella biformis DSM 3989</name>
    <dbReference type="NCBI Taxonomy" id="518637"/>
    <lineage>
        <taxon>Bacteria</taxon>
        <taxon>Bacillati</taxon>
        <taxon>Bacillota</taxon>
        <taxon>Erysipelotrichia</taxon>
        <taxon>Erysipelotrichales</taxon>
        <taxon>Erysipelotrichaceae</taxon>
        <taxon>Holdemanella</taxon>
    </lineage>
</organism>
<dbReference type="Proteomes" id="UP000004315">
    <property type="component" value="Unassembled WGS sequence"/>
</dbReference>
<keyword evidence="4" id="KW-0312">Gluconeogenesis</keyword>
<comment type="caution">
    <text evidence="8">The sequence shown here is derived from an EMBL/GenBank/DDBJ whole genome shotgun (WGS) entry which is preliminary data.</text>
</comment>
<evidence type="ECO:0000256" key="4">
    <source>
        <dbReference type="ARBA" id="ARBA00022432"/>
    </source>
</evidence>
<accession>B7C8E7</accession>
<proteinExistence type="inferred from homology"/>
<dbReference type="GO" id="GO:0004347">
    <property type="term" value="F:glucose-6-phosphate isomerase activity"/>
    <property type="evidence" value="ECO:0007669"/>
    <property type="project" value="UniProtKB-EC"/>
</dbReference>
<keyword evidence="9" id="KW-1185">Reference proteome</keyword>
<reference evidence="8 9" key="2">
    <citation type="submission" date="2008-11" db="EMBL/GenBank/DDBJ databases">
        <title>Draft genome sequence of Eubacterium biforme (DSM 3989).</title>
        <authorList>
            <person name="Sudarsanam P."/>
            <person name="Ley R."/>
            <person name="Guruge J."/>
            <person name="Turnbaugh P.J."/>
            <person name="Mahowald M."/>
            <person name="Liep D."/>
            <person name="Gordon J."/>
        </authorList>
    </citation>
    <scope>NUCLEOTIDE SEQUENCE [LARGE SCALE GENOMIC DNA]</scope>
    <source>
        <strain evidence="8 9">DSM 3989</strain>
    </source>
</reference>
<dbReference type="EC" id="5.3.1.9" evidence="3"/>
<evidence type="ECO:0000259" key="7">
    <source>
        <dbReference type="Pfam" id="PF06560"/>
    </source>
</evidence>
<dbReference type="STRING" id="518637.EUBIFOR_00451"/>
<dbReference type="GO" id="GO:0006096">
    <property type="term" value="P:glycolytic process"/>
    <property type="evidence" value="ECO:0007669"/>
    <property type="project" value="UniProtKB-UniPathway"/>
</dbReference>
<dbReference type="Pfam" id="PF06560">
    <property type="entry name" value="GPI"/>
    <property type="match status" value="1"/>
</dbReference>
<dbReference type="SUPFAM" id="SSF51182">
    <property type="entry name" value="RmlC-like cupins"/>
    <property type="match status" value="1"/>
</dbReference>
<comment type="similarity">
    <text evidence="2">Belongs to the archaeal-type GPI family.</text>
</comment>
<evidence type="ECO:0000256" key="5">
    <source>
        <dbReference type="ARBA" id="ARBA00023152"/>
    </source>
</evidence>
<feature type="domain" description="Glucose-6-phosphate isomerase prokaryote" evidence="7">
    <location>
        <begin position="67"/>
        <end position="183"/>
    </location>
</feature>
<dbReference type="HOGENOM" id="CLU_105797_0_0_9"/>
<dbReference type="InterPro" id="IPR014710">
    <property type="entry name" value="RmlC-like_jellyroll"/>
</dbReference>
<keyword evidence="5" id="KW-0324">Glycolysis</keyword>
<evidence type="ECO:0000256" key="6">
    <source>
        <dbReference type="ARBA" id="ARBA00029321"/>
    </source>
</evidence>
<evidence type="ECO:0000256" key="3">
    <source>
        <dbReference type="ARBA" id="ARBA00011952"/>
    </source>
</evidence>
<evidence type="ECO:0000313" key="8">
    <source>
        <dbReference type="EMBL" id="EEC90961.1"/>
    </source>
</evidence>
<dbReference type="EMBL" id="ABYT01000031">
    <property type="protein sequence ID" value="EEC90961.1"/>
    <property type="molecule type" value="Genomic_DNA"/>
</dbReference>
<sequence length="189" mass="21542">MNVITIKQESIMEIKDAKVFHDYLNGVIEGEDVKKSTKLYADAKTFYSSVDPSISDDQIMYEVYSYEHDGLCYGLTVMQPVCVNGECNVTRGHFHENLDCDEIYCGMGGEGLLLLMDEDYHCHAEKVKCGSVHYIDGHLAHRLVNTGNCELKVQCMWPSHAGHDYKRVEEHPFAVRVFKKNGELKVEEE</sequence>
<dbReference type="InterPro" id="IPR011051">
    <property type="entry name" value="RmlC_Cupin_sf"/>
</dbReference>
<gene>
    <name evidence="8" type="ORF">EUBIFOR_00451</name>
</gene>
<evidence type="ECO:0000313" key="9">
    <source>
        <dbReference type="Proteomes" id="UP000004315"/>
    </source>
</evidence>
<dbReference type="eggNOG" id="COG2140">
    <property type="taxonomic scope" value="Bacteria"/>
</dbReference>
<dbReference type="GO" id="GO:0006094">
    <property type="term" value="P:gluconeogenesis"/>
    <property type="evidence" value="ECO:0007669"/>
    <property type="project" value="UniProtKB-KW"/>
</dbReference>